<dbReference type="AlphaFoldDB" id="A0A0F9S5E5"/>
<protein>
    <recommendedName>
        <fullName evidence="3">Portal protein</fullName>
    </recommendedName>
</protein>
<reference evidence="2" key="1">
    <citation type="journal article" date="2015" name="Nature">
        <title>Complex archaea that bridge the gap between prokaryotes and eukaryotes.</title>
        <authorList>
            <person name="Spang A."/>
            <person name="Saw J.H."/>
            <person name="Jorgensen S.L."/>
            <person name="Zaremba-Niedzwiedzka K."/>
            <person name="Martijn J."/>
            <person name="Lind A.E."/>
            <person name="van Eijk R."/>
            <person name="Schleper C."/>
            <person name="Guy L."/>
            <person name="Ettema T.J."/>
        </authorList>
    </citation>
    <scope>NUCLEOTIDE SEQUENCE</scope>
</reference>
<name>A0A0F9S5E5_9ZZZZ</name>
<dbReference type="EMBL" id="LAZR01000631">
    <property type="protein sequence ID" value="KKN62269.1"/>
    <property type="molecule type" value="Genomic_DNA"/>
</dbReference>
<comment type="caution">
    <text evidence="2">The sequence shown here is derived from an EMBL/GenBank/DDBJ whole genome shotgun (WGS) entry which is preliminary data.</text>
</comment>
<evidence type="ECO:0008006" key="3">
    <source>
        <dbReference type="Google" id="ProtNLM"/>
    </source>
</evidence>
<proteinExistence type="predicted"/>
<gene>
    <name evidence="2" type="ORF">LCGC14_0514060</name>
</gene>
<accession>A0A0F9S5E5</accession>
<organism evidence="2">
    <name type="scientific">marine sediment metagenome</name>
    <dbReference type="NCBI Taxonomy" id="412755"/>
    <lineage>
        <taxon>unclassified sequences</taxon>
        <taxon>metagenomes</taxon>
        <taxon>ecological metagenomes</taxon>
    </lineage>
</organism>
<evidence type="ECO:0000313" key="2">
    <source>
        <dbReference type="EMBL" id="KKN62269.1"/>
    </source>
</evidence>
<sequence>MRSWLGSFLYFGEQMTNTLERIKDMERDFRPLFDRMDVDAALVRNRPFHLRKADGEIAKDVVNITVNDPRTFSDRSQAIVASATKQAIVKGKDLTDDEAHIVEDFDRDIVFTIDERLADRGHKDLVSFATEQMMNRGTTAGRYVALEQDEKFIPSFLPVDSRFLVYEHSDRDLEWASFMTRRSRSAVIAQYGDRFISNAKHFVVRDYWDKEKEEVWLETVQPGVQGNTFHYNFGEGTKIAEKENVLGYVPFVIQGSGVGSMFQDQEGRAFTNESILAPNRHIYPEMSRFASILATQTAMAVEGGLHWDSDEGTDATLPDAYPGLRSVTAKDKGTEGFTPIRTPDMPQAARLLWAILSGDAQRGGLPNLDFGNLTFPLSAVAIKQLTDTKDQIFVPRISALARFYRSLLRMIIKQYVGGGFEAELGEQGLTRIYKASDLDKDFSIQYKFFSKDPQDEIANHTIAVQAERFLPDETIVRDILKDENPAETMRLKKIDRDMKVDPVAALRATGHAYIEEGDDLGAQLTLEKIKVALRNQFGPQAVPQPEAKAETPTMPPATVPLFDGGGRGQPRGSEEAEGAERTLARGERRADVVRRNQEEG</sequence>
<evidence type="ECO:0000256" key="1">
    <source>
        <dbReference type="SAM" id="MobiDB-lite"/>
    </source>
</evidence>
<feature type="region of interest" description="Disordered" evidence="1">
    <location>
        <begin position="540"/>
        <end position="600"/>
    </location>
</feature>
<feature type="compositionally biased region" description="Basic and acidic residues" evidence="1">
    <location>
        <begin position="572"/>
        <end position="600"/>
    </location>
</feature>